<evidence type="ECO:0000313" key="15">
    <source>
        <dbReference type="Proteomes" id="UP001161391"/>
    </source>
</evidence>
<keyword evidence="7 13" id="KW-0808">Transferase</keyword>
<comment type="function">
    <text evidence="1 13">Transfers the gamma-phosphate of ATP to the 4'-position of a tetraacyldisaccharide 1-phosphate intermediate (termed DS-1-P) to form tetraacyldisaccharide 1,4'-bis-phosphate (lipid IVA).</text>
</comment>
<evidence type="ECO:0000256" key="7">
    <source>
        <dbReference type="ARBA" id="ARBA00022679"/>
    </source>
</evidence>
<evidence type="ECO:0000256" key="12">
    <source>
        <dbReference type="ARBA" id="ARBA00029757"/>
    </source>
</evidence>
<keyword evidence="5 13" id="KW-0444">Lipid biosynthesis</keyword>
<name>A0ABQ5V596_9PROT</name>
<evidence type="ECO:0000256" key="4">
    <source>
        <dbReference type="ARBA" id="ARBA00016436"/>
    </source>
</evidence>
<keyword evidence="15" id="KW-1185">Reference proteome</keyword>
<protein>
    <recommendedName>
        <fullName evidence="4 13">Tetraacyldisaccharide 4'-kinase</fullName>
        <ecNumber evidence="3 13">2.7.1.130</ecNumber>
    </recommendedName>
    <alternativeName>
        <fullName evidence="12 13">Lipid A 4'-kinase</fullName>
    </alternativeName>
</protein>
<organism evidence="14 15">
    <name type="scientific">Algimonas ampicilliniresistens</name>
    <dbReference type="NCBI Taxonomy" id="1298735"/>
    <lineage>
        <taxon>Bacteria</taxon>
        <taxon>Pseudomonadati</taxon>
        <taxon>Pseudomonadota</taxon>
        <taxon>Alphaproteobacteria</taxon>
        <taxon>Maricaulales</taxon>
        <taxon>Robiginitomaculaceae</taxon>
        <taxon>Algimonas</taxon>
    </lineage>
</organism>
<dbReference type="HAMAP" id="MF_00409">
    <property type="entry name" value="LpxK"/>
    <property type="match status" value="1"/>
</dbReference>
<reference evidence="14" key="2">
    <citation type="submission" date="2023-01" db="EMBL/GenBank/DDBJ databases">
        <title>Draft genome sequence of Algimonas ampicilliniresistens strain NBRC 108219.</title>
        <authorList>
            <person name="Sun Q."/>
            <person name="Mori K."/>
        </authorList>
    </citation>
    <scope>NUCLEOTIDE SEQUENCE</scope>
    <source>
        <strain evidence="14">NBRC 108219</strain>
    </source>
</reference>
<dbReference type="NCBIfam" id="TIGR00682">
    <property type="entry name" value="lpxK"/>
    <property type="match status" value="1"/>
</dbReference>
<dbReference type="PANTHER" id="PTHR42724">
    <property type="entry name" value="TETRAACYLDISACCHARIDE 4'-KINASE"/>
    <property type="match status" value="1"/>
</dbReference>
<dbReference type="SUPFAM" id="SSF52540">
    <property type="entry name" value="P-loop containing nucleoside triphosphate hydrolases"/>
    <property type="match status" value="1"/>
</dbReference>
<dbReference type="InterPro" id="IPR027417">
    <property type="entry name" value="P-loop_NTPase"/>
</dbReference>
<evidence type="ECO:0000256" key="11">
    <source>
        <dbReference type="ARBA" id="ARBA00023098"/>
    </source>
</evidence>
<evidence type="ECO:0000256" key="1">
    <source>
        <dbReference type="ARBA" id="ARBA00002274"/>
    </source>
</evidence>
<evidence type="ECO:0000256" key="6">
    <source>
        <dbReference type="ARBA" id="ARBA00022556"/>
    </source>
</evidence>
<evidence type="ECO:0000313" key="14">
    <source>
        <dbReference type="EMBL" id="GLQ22713.1"/>
    </source>
</evidence>
<comment type="catalytic activity">
    <reaction evidence="13">
        <text>a lipid A disaccharide + ATP = a lipid IVA + ADP + H(+)</text>
        <dbReference type="Rhea" id="RHEA:67840"/>
        <dbReference type="ChEBI" id="CHEBI:15378"/>
        <dbReference type="ChEBI" id="CHEBI:30616"/>
        <dbReference type="ChEBI" id="CHEBI:176343"/>
        <dbReference type="ChEBI" id="CHEBI:176425"/>
        <dbReference type="ChEBI" id="CHEBI:456216"/>
        <dbReference type="EC" id="2.7.1.130"/>
    </reaction>
</comment>
<keyword evidence="6 13" id="KW-0441">Lipid A biosynthesis</keyword>
<dbReference type="EMBL" id="BSNK01000001">
    <property type="protein sequence ID" value="GLQ22713.1"/>
    <property type="molecule type" value="Genomic_DNA"/>
</dbReference>
<comment type="similarity">
    <text evidence="13">Belongs to the LpxK family.</text>
</comment>
<evidence type="ECO:0000256" key="3">
    <source>
        <dbReference type="ARBA" id="ARBA00012071"/>
    </source>
</evidence>
<comment type="pathway">
    <text evidence="2 13">Glycolipid biosynthesis; lipid IV(A) biosynthesis; lipid IV(A) from (3R)-3-hydroxytetradecanoyl-[acyl-carrier-protein] and UDP-N-acetyl-alpha-D-glucosamine: step 6/6.</text>
</comment>
<gene>
    <name evidence="13 14" type="primary">lpxK</name>
    <name evidence="14" type="ORF">GCM10007853_05870</name>
</gene>
<evidence type="ECO:0000256" key="13">
    <source>
        <dbReference type="HAMAP-Rule" id="MF_00409"/>
    </source>
</evidence>
<dbReference type="Pfam" id="PF02606">
    <property type="entry name" value="LpxK"/>
    <property type="match status" value="1"/>
</dbReference>
<proteinExistence type="inferred from homology"/>
<reference evidence="14" key="1">
    <citation type="journal article" date="2014" name="Int. J. Syst. Evol. Microbiol.">
        <title>Complete genome of a new Firmicutes species belonging to the dominant human colonic microbiota ('Ruminococcus bicirculans') reveals two chromosomes and a selective capacity to utilize plant glucans.</title>
        <authorList>
            <consortium name="NISC Comparative Sequencing Program"/>
            <person name="Wegmann U."/>
            <person name="Louis P."/>
            <person name="Goesmann A."/>
            <person name="Henrissat B."/>
            <person name="Duncan S.H."/>
            <person name="Flint H.J."/>
        </authorList>
    </citation>
    <scope>NUCLEOTIDE SEQUENCE</scope>
    <source>
        <strain evidence="14">NBRC 108219</strain>
    </source>
</reference>
<comment type="caution">
    <text evidence="14">The sequence shown here is derived from an EMBL/GenBank/DDBJ whole genome shotgun (WGS) entry which is preliminary data.</text>
</comment>
<accession>A0ABQ5V596</accession>
<keyword evidence="9 13" id="KW-0418">Kinase</keyword>
<dbReference type="Proteomes" id="UP001161391">
    <property type="component" value="Unassembled WGS sequence"/>
</dbReference>
<keyword evidence="8 13" id="KW-0547">Nucleotide-binding</keyword>
<sequence length="338" mass="37020">MRPPEFWNIREGRESAPMIRTLLRPLGAIYAWFGRRRHSQTVPLDPGVPVICVGNATLGGTGKTPVAIYLLKSLRRMGVNAHALTRGYGGQLKGPIPVTPRHTSEDVGDEPLLIARAGPVWVAAARDEGAVAAVSEGADTIIMDDGHQNPLLQKTLSLLVVDGEVGFGNGCVFPAGPLREPLSDALDRTDAVILMKPDPNYEIDEHLVDQLSGQVVIPAYLAPKAQPPSGRLYAFAGIGRPNKFFDQLRRLGADLVEEIPFADHHRFSDTEIEGLFVLASEYDAALITTEKDYVRLPSGYRRGIHAFPVEVRFEDELTLRRLLHPIINRAATLPPSVR</sequence>
<keyword evidence="11 13" id="KW-0443">Lipid metabolism</keyword>
<evidence type="ECO:0000256" key="5">
    <source>
        <dbReference type="ARBA" id="ARBA00022516"/>
    </source>
</evidence>
<dbReference type="EC" id="2.7.1.130" evidence="3 13"/>
<dbReference type="InterPro" id="IPR003758">
    <property type="entry name" value="LpxK"/>
</dbReference>
<evidence type="ECO:0000256" key="8">
    <source>
        <dbReference type="ARBA" id="ARBA00022741"/>
    </source>
</evidence>
<dbReference type="PANTHER" id="PTHR42724:SF1">
    <property type="entry name" value="TETRAACYLDISACCHARIDE 4'-KINASE, MITOCHONDRIAL-RELATED"/>
    <property type="match status" value="1"/>
</dbReference>
<evidence type="ECO:0000256" key="10">
    <source>
        <dbReference type="ARBA" id="ARBA00022840"/>
    </source>
</evidence>
<feature type="binding site" evidence="13">
    <location>
        <begin position="57"/>
        <end position="64"/>
    </location>
    <ligand>
        <name>ATP</name>
        <dbReference type="ChEBI" id="CHEBI:30616"/>
    </ligand>
</feature>
<dbReference type="RefSeq" id="WP_284387362.1">
    <property type="nucleotide sequence ID" value="NZ_BSNK01000001.1"/>
</dbReference>
<evidence type="ECO:0000256" key="2">
    <source>
        <dbReference type="ARBA" id="ARBA00004870"/>
    </source>
</evidence>
<evidence type="ECO:0000256" key="9">
    <source>
        <dbReference type="ARBA" id="ARBA00022777"/>
    </source>
</evidence>
<keyword evidence="10 13" id="KW-0067">ATP-binding</keyword>